<dbReference type="AlphaFoldDB" id="A0A2W4ZXJ8"/>
<evidence type="ECO:0000313" key="2">
    <source>
        <dbReference type="Proteomes" id="UP000249557"/>
    </source>
</evidence>
<dbReference type="EMBL" id="QFNK01000077">
    <property type="protein sequence ID" value="PZO87030.1"/>
    <property type="molecule type" value="Genomic_DNA"/>
</dbReference>
<evidence type="ECO:0000313" key="1">
    <source>
        <dbReference type="EMBL" id="PZO87030.1"/>
    </source>
</evidence>
<accession>A0A2W4ZXJ8</accession>
<gene>
    <name evidence="1" type="ORF">DI626_04950</name>
</gene>
<comment type="caution">
    <text evidence="1">The sequence shown here is derived from an EMBL/GenBank/DDBJ whole genome shotgun (WGS) entry which is preliminary data.</text>
</comment>
<sequence length="634" mass="71814">MDILTVADVMTEIQDKAGQKNARRAYDIFEGIYAQRGIIQTPEEVLAAKKSFKAIDDISAKRLMGRYVLPLSAGSGKTTFMLAWCVFIHRHNLDYSVAIASFQVKDCFNLREQLMALGIPEETIAVTHSYSAEDIAKIENACPSTDTPWKRRFLLVTHARLKDVEHRKDPLSFHGEARSIIFWDEEFRSRKGFHFDIHSLRKDISGFIRVANDVSLKGISNEELNTIKSTLQEALTCLESHLEHSNEPKAFLPKMDIGTDTQGKAILKSFTKLCRMGQLNERTISFMEHLVEGHQMFTQGSNVFGYVTVISDEIQQMLILDASYKLSKLSQLDKSVTALDIHVPRTYKNLQVTYMDCPSGRGSTARMLATPKERADLMAKAAEYLKGIPANEAVLIFTYKGQDEFEAAIRRELTLLGLDMNERIITKDGQDKPKYAFLTWGQQNGTNDYMYCRHMCTIGVLDLGTDNIVAQAVAQTEGRYLFDDEALSVQELSVSDCAQRVYQAICRTAIRNHGHNEPCTAALFLNRNVIDCVEILKRALPKAKFVKADPVFRTRETTTDKVLKDVVKLLQGLADDVRSISTIRMFKLLENRYGAPLTRSVKTLVMGKLKAVLSQECFWWEHEGRTLRRVPELI</sequence>
<protein>
    <recommendedName>
        <fullName evidence="3">Helicase/UvrB N-terminal domain-containing protein</fullName>
    </recommendedName>
</protein>
<proteinExistence type="predicted"/>
<dbReference type="Proteomes" id="UP000249557">
    <property type="component" value="Unassembled WGS sequence"/>
</dbReference>
<name>A0A2W4ZXJ8_9BACT</name>
<organism evidence="1 2">
    <name type="scientific">Micavibrio aeruginosavorus</name>
    <dbReference type="NCBI Taxonomy" id="349221"/>
    <lineage>
        <taxon>Bacteria</taxon>
        <taxon>Pseudomonadati</taxon>
        <taxon>Bdellovibrionota</taxon>
        <taxon>Bdellovibrionia</taxon>
        <taxon>Bdellovibrionales</taxon>
        <taxon>Pseudobdellovibrionaceae</taxon>
        <taxon>Micavibrio</taxon>
    </lineage>
</organism>
<reference evidence="1 2" key="1">
    <citation type="submission" date="2017-08" db="EMBL/GenBank/DDBJ databases">
        <title>Infants hospitalized years apart are colonized by the same room-sourced microbial strains.</title>
        <authorList>
            <person name="Brooks B."/>
            <person name="Olm M.R."/>
            <person name="Firek B.A."/>
            <person name="Baker R."/>
            <person name="Thomas B.C."/>
            <person name="Morowitz M.J."/>
            <person name="Banfield J.F."/>
        </authorList>
    </citation>
    <scope>NUCLEOTIDE SEQUENCE [LARGE SCALE GENOMIC DNA]</scope>
    <source>
        <strain evidence="1">S2_018_000_R2_104</strain>
    </source>
</reference>
<evidence type="ECO:0008006" key="3">
    <source>
        <dbReference type="Google" id="ProtNLM"/>
    </source>
</evidence>